<reference evidence="1" key="1">
    <citation type="submission" date="2022-04" db="EMBL/GenBank/DDBJ databases">
        <title>Genome of the entomopathogenic fungus Entomophthora muscae.</title>
        <authorList>
            <person name="Elya C."/>
            <person name="Lovett B.R."/>
            <person name="Lee E."/>
            <person name="Macias A.M."/>
            <person name="Hajek A.E."/>
            <person name="De Bivort B.L."/>
            <person name="Kasson M.T."/>
            <person name="De Fine Licht H.H."/>
            <person name="Stajich J.E."/>
        </authorList>
    </citation>
    <scope>NUCLEOTIDE SEQUENCE</scope>
    <source>
        <strain evidence="1">Berkeley</strain>
    </source>
</reference>
<accession>A0ACC2SGM8</accession>
<organism evidence="1 2">
    <name type="scientific">Entomophthora muscae</name>
    <dbReference type="NCBI Taxonomy" id="34485"/>
    <lineage>
        <taxon>Eukaryota</taxon>
        <taxon>Fungi</taxon>
        <taxon>Fungi incertae sedis</taxon>
        <taxon>Zoopagomycota</taxon>
        <taxon>Entomophthoromycotina</taxon>
        <taxon>Entomophthoromycetes</taxon>
        <taxon>Entomophthorales</taxon>
        <taxon>Entomophthoraceae</taxon>
        <taxon>Entomophthora</taxon>
    </lineage>
</organism>
<dbReference type="Proteomes" id="UP001165960">
    <property type="component" value="Unassembled WGS sequence"/>
</dbReference>
<proteinExistence type="predicted"/>
<evidence type="ECO:0000313" key="2">
    <source>
        <dbReference type="Proteomes" id="UP001165960"/>
    </source>
</evidence>
<gene>
    <name evidence="1" type="ORF">DSO57_1022091</name>
</gene>
<keyword evidence="2" id="KW-1185">Reference proteome</keyword>
<dbReference type="EMBL" id="QTSX02005080">
    <property type="protein sequence ID" value="KAJ9061296.1"/>
    <property type="molecule type" value="Genomic_DNA"/>
</dbReference>
<comment type="caution">
    <text evidence="1">The sequence shown here is derived from an EMBL/GenBank/DDBJ whole genome shotgun (WGS) entry which is preliminary data.</text>
</comment>
<protein>
    <submittedName>
        <fullName evidence="1">Uncharacterized protein</fullName>
    </submittedName>
</protein>
<evidence type="ECO:0000313" key="1">
    <source>
        <dbReference type="EMBL" id="KAJ9061296.1"/>
    </source>
</evidence>
<sequence length="191" mass="21821">MLGLNHALFQAIHGLGKSACYKERQNKIISWVNKLIEKRKIVTTNHFPTSDQTQGQHTCCLDHKACTNNKHYLWETLEAVCALTNQLYQDLEDNNAHIAALNHKLDAYSKRLDLLASTTLLMERNQRNLVEQVKSNNAARQEFEANIFTKLSRLKQAMLSDNSLSLLCSEAHHRHTTENPNLRIGFIITLS</sequence>
<name>A0ACC2SGM8_9FUNG</name>